<keyword evidence="2" id="KW-1185">Reference proteome</keyword>
<dbReference type="STRING" id="388467.A19Y_2602"/>
<dbReference type="PATRIC" id="fig|388467.6.peg.2544"/>
<dbReference type="EMBL" id="CM002803">
    <property type="protein sequence ID" value="KEI67493.1"/>
    <property type="molecule type" value="Genomic_DNA"/>
</dbReference>
<evidence type="ECO:0000313" key="1">
    <source>
        <dbReference type="EMBL" id="KEI67493.1"/>
    </source>
</evidence>
<gene>
    <name evidence="1" type="ORF">A19Y_2602</name>
</gene>
<dbReference type="eggNOG" id="ENOG50337FP">
    <property type="taxonomic scope" value="Bacteria"/>
</dbReference>
<proteinExistence type="predicted"/>
<accession>A0A073CIF9</accession>
<sequence>MTYLEEITIKVPVDIAESYRQANEQEKQQIETRIAFLLKSQTISRKMAINKLRQTMSEIGQKAVAKGLSPEILEDILKDHEG</sequence>
<dbReference type="Proteomes" id="UP000027395">
    <property type="component" value="Chromosome"/>
</dbReference>
<organism evidence="1 2">
    <name type="scientific">Planktothrix agardhii (strain NIVA-CYA 126/8)</name>
    <dbReference type="NCBI Taxonomy" id="388467"/>
    <lineage>
        <taxon>Bacteria</taxon>
        <taxon>Bacillati</taxon>
        <taxon>Cyanobacteriota</taxon>
        <taxon>Cyanophyceae</taxon>
        <taxon>Oscillatoriophycideae</taxon>
        <taxon>Oscillatoriales</taxon>
        <taxon>Microcoleaceae</taxon>
        <taxon>Planktothrix</taxon>
    </lineage>
</organism>
<evidence type="ECO:0000313" key="2">
    <source>
        <dbReference type="Proteomes" id="UP000027395"/>
    </source>
</evidence>
<name>A0A073CIF9_PLAA1</name>
<dbReference type="HOGENOM" id="CLU_177503_0_0_3"/>
<reference evidence="1 2" key="1">
    <citation type="journal article" date="2014" name="Appl. Environ. Microbiol.">
        <title>Elucidation of insertion elements encoded on plasmids and in vitro construction of shuttle vectors from the toxic cyanobacterium Planktothrix.</title>
        <authorList>
            <person name="Christiansen G."/>
            <person name="Goesmann A."/>
            <person name="Kurmayer R."/>
        </authorList>
    </citation>
    <scope>NUCLEOTIDE SEQUENCE [LARGE SCALE GENOMIC DNA]</scope>
    <source>
        <strain evidence="1 2">NIVA-CYA 126/8</strain>
    </source>
</reference>
<dbReference type="RefSeq" id="WP_026795299.1">
    <property type="nucleotide sequence ID" value="NZ_CM002803.1"/>
</dbReference>
<protein>
    <submittedName>
        <fullName evidence="1">Uncharacterized protein</fullName>
    </submittedName>
</protein>
<dbReference type="AlphaFoldDB" id="A0A073CIF9"/>
<dbReference type="GeneID" id="77288934"/>